<protein>
    <recommendedName>
        <fullName evidence="3">50S ribosomal protein L29</fullName>
    </recommendedName>
</protein>
<name>A0A1F6AVG8_9BACT</name>
<evidence type="ECO:0000313" key="2">
    <source>
        <dbReference type="Proteomes" id="UP000178461"/>
    </source>
</evidence>
<reference evidence="1 2" key="1">
    <citation type="journal article" date="2016" name="Nat. Commun.">
        <title>Thousands of microbial genomes shed light on interconnected biogeochemical processes in an aquifer system.</title>
        <authorList>
            <person name="Anantharaman K."/>
            <person name="Brown C.T."/>
            <person name="Hug L.A."/>
            <person name="Sharon I."/>
            <person name="Castelle C.J."/>
            <person name="Probst A.J."/>
            <person name="Thomas B.C."/>
            <person name="Singh A."/>
            <person name="Wilkins M.J."/>
            <person name="Karaoz U."/>
            <person name="Brodie E.L."/>
            <person name="Williams K.H."/>
            <person name="Hubbard S.S."/>
            <person name="Banfield J.F."/>
        </authorList>
    </citation>
    <scope>NUCLEOTIDE SEQUENCE [LARGE SCALE GENOMIC DNA]</scope>
</reference>
<proteinExistence type="predicted"/>
<sequence>MKKNEKKSLLEKSIPQLQKLEGDLNREIEVLRVKRFTEQNKNTRSIGVLRNKRAVIGSMIRQKELGGAV</sequence>
<dbReference type="InterPro" id="IPR036049">
    <property type="entry name" value="Ribosomal_uL29_sf"/>
</dbReference>
<evidence type="ECO:0008006" key="3">
    <source>
        <dbReference type="Google" id="ProtNLM"/>
    </source>
</evidence>
<gene>
    <name evidence="1" type="ORF">A2971_03110</name>
</gene>
<dbReference type="GO" id="GO:0005840">
    <property type="term" value="C:ribosome"/>
    <property type="evidence" value="ECO:0007669"/>
    <property type="project" value="InterPro"/>
</dbReference>
<dbReference type="GO" id="GO:0006412">
    <property type="term" value="P:translation"/>
    <property type="evidence" value="ECO:0007669"/>
    <property type="project" value="InterPro"/>
</dbReference>
<evidence type="ECO:0000313" key="1">
    <source>
        <dbReference type="EMBL" id="OGG28660.1"/>
    </source>
</evidence>
<dbReference type="Gene3D" id="1.10.287.310">
    <property type="match status" value="1"/>
</dbReference>
<dbReference type="EMBL" id="MFJW01000049">
    <property type="protein sequence ID" value="OGG28660.1"/>
    <property type="molecule type" value="Genomic_DNA"/>
</dbReference>
<dbReference type="SUPFAM" id="SSF46561">
    <property type="entry name" value="Ribosomal protein L29 (L29p)"/>
    <property type="match status" value="1"/>
</dbReference>
<dbReference type="Proteomes" id="UP000178461">
    <property type="component" value="Unassembled WGS sequence"/>
</dbReference>
<dbReference type="AlphaFoldDB" id="A0A1F6AVG8"/>
<dbReference type="GO" id="GO:0003735">
    <property type="term" value="F:structural constituent of ribosome"/>
    <property type="evidence" value="ECO:0007669"/>
    <property type="project" value="InterPro"/>
</dbReference>
<organism evidence="1 2">
    <name type="scientific">Candidatus Gottesmanbacteria bacterium RIFCSPLOWO2_01_FULL_46_21</name>
    <dbReference type="NCBI Taxonomy" id="1798393"/>
    <lineage>
        <taxon>Bacteria</taxon>
        <taxon>Candidatus Gottesmaniibacteriota</taxon>
    </lineage>
</organism>
<comment type="caution">
    <text evidence="1">The sequence shown here is derived from an EMBL/GenBank/DDBJ whole genome shotgun (WGS) entry which is preliminary data.</text>
</comment>
<accession>A0A1F6AVG8</accession>